<protein>
    <recommendedName>
        <fullName evidence="5">Secreted protein</fullName>
    </recommendedName>
</protein>
<evidence type="ECO:0000256" key="2">
    <source>
        <dbReference type="SAM" id="SignalP"/>
    </source>
</evidence>
<gene>
    <name evidence="3" type="ORF">F5X68DRAFT_42400</name>
</gene>
<reference evidence="3" key="1">
    <citation type="journal article" date="2021" name="Nat. Commun.">
        <title>Genetic determinants of endophytism in the Arabidopsis root mycobiome.</title>
        <authorList>
            <person name="Mesny F."/>
            <person name="Miyauchi S."/>
            <person name="Thiergart T."/>
            <person name="Pickel B."/>
            <person name="Atanasova L."/>
            <person name="Karlsson M."/>
            <person name="Huettel B."/>
            <person name="Barry K.W."/>
            <person name="Haridas S."/>
            <person name="Chen C."/>
            <person name="Bauer D."/>
            <person name="Andreopoulos W."/>
            <person name="Pangilinan J."/>
            <person name="LaButti K."/>
            <person name="Riley R."/>
            <person name="Lipzen A."/>
            <person name="Clum A."/>
            <person name="Drula E."/>
            <person name="Henrissat B."/>
            <person name="Kohler A."/>
            <person name="Grigoriev I.V."/>
            <person name="Martin F.M."/>
            <person name="Hacquard S."/>
        </authorList>
    </citation>
    <scope>NUCLEOTIDE SEQUENCE</scope>
    <source>
        <strain evidence="3">MPI-SDFR-AT-0117</strain>
    </source>
</reference>
<feature type="signal peptide" evidence="2">
    <location>
        <begin position="1"/>
        <end position="20"/>
    </location>
</feature>
<dbReference type="Proteomes" id="UP000770015">
    <property type="component" value="Unassembled WGS sequence"/>
</dbReference>
<keyword evidence="2" id="KW-0732">Signal</keyword>
<accession>A0A9P8V5H6</accession>
<dbReference type="EMBL" id="JAGSXJ010000027">
    <property type="protein sequence ID" value="KAH6672746.1"/>
    <property type="molecule type" value="Genomic_DNA"/>
</dbReference>
<sequence>MALLLRCRLVMHACTTLSAALRFLTYTICRRVGERCHPIPRIPIRLIIPLAYSCSRRIHRSCTCAPRHQRPQATVHHTHSQQDKPKSHLAAMMPRRPPLALSK</sequence>
<evidence type="ECO:0000313" key="3">
    <source>
        <dbReference type="EMBL" id="KAH6672746.1"/>
    </source>
</evidence>
<evidence type="ECO:0008006" key="5">
    <source>
        <dbReference type="Google" id="ProtNLM"/>
    </source>
</evidence>
<name>A0A9P8V5H6_9PEZI</name>
<feature type="chain" id="PRO_5040140613" description="Secreted protein" evidence="2">
    <location>
        <begin position="21"/>
        <end position="103"/>
    </location>
</feature>
<evidence type="ECO:0000313" key="4">
    <source>
        <dbReference type="Proteomes" id="UP000770015"/>
    </source>
</evidence>
<feature type="region of interest" description="Disordered" evidence="1">
    <location>
        <begin position="69"/>
        <end position="103"/>
    </location>
</feature>
<keyword evidence="4" id="KW-1185">Reference proteome</keyword>
<dbReference type="AlphaFoldDB" id="A0A9P8V5H6"/>
<comment type="caution">
    <text evidence="3">The sequence shown here is derived from an EMBL/GenBank/DDBJ whole genome shotgun (WGS) entry which is preliminary data.</text>
</comment>
<organism evidence="3 4">
    <name type="scientific">Plectosphaerella plurivora</name>
    <dbReference type="NCBI Taxonomy" id="936078"/>
    <lineage>
        <taxon>Eukaryota</taxon>
        <taxon>Fungi</taxon>
        <taxon>Dikarya</taxon>
        <taxon>Ascomycota</taxon>
        <taxon>Pezizomycotina</taxon>
        <taxon>Sordariomycetes</taxon>
        <taxon>Hypocreomycetidae</taxon>
        <taxon>Glomerellales</taxon>
        <taxon>Plectosphaerellaceae</taxon>
        <taxon>Plectosphaerella</taxon>
    </lineage>
</organism>
<proteinExistence type="predicted"/>
<evidence type="ECO:0000256" key="1">
    <source>
        <dbReference type="SAM" id="MobiDB-lite"/>
    </source>
</evidence>